<dbReference type="PANTHER" id="PTHR43384:SF6">
    <property type="entry name" value="SEPTUM SITE-DETERMINING PROTEIN MIND HOMOLOG, CHLOROPLASTIC"/>
    <property type="match status" value="1"/>
</dbReference>
<protein>
    <submittedName>
        <fullName evidence="5">AAA family ATPase</fullName>
    </submittedName>
</protein>
<evidence type="ECO:0000256" key="3">
    <source>
        <dbReference type="PROSITE-ProRule" id="PRU00169"/>
    </source>
</evidence>
<dbReference type="InterPro" id="IPR001789">
    <property type="entry name" value="Sig_transdc_resp-reg_receiver"/>
</dbReference>
<evidence type="ECO:0000313" key="6">
    <source>
        <dbReference type="Proteomes" id="UP001293718"/>
    </source>
</evidence>
<dbReference type="Gene3D" id="3.40.50.2300">
    <property type="match status" value="1"/>
</dbReference>
<reference evidence="5 6" key="1">
    <citation type="submission" date="2023-11" db="EMBL/GenBank/DDBJ databases">
        <title>Draft genome of Azohydromonas lata strain H1 (DSM1123), a polyhydroxyalkanoate producer.</title>
        <authorList>
            <person name="Traversa D."/>
            <person name="D'Addabbo P."/>
            <person name="Pazzani C."/>
            <person name="Manzari C."/>
            <person name="Chiara M."/>
            <person name="Scrascia M."/>
        </authorList>
    </citation>
    <scope>NUCLEOTIDE SEQUENCE [LARGE SCALE GENOMIC DNA]</scope>
    <source>
        <strain evidence="5 6">H1</strain>
    </source>
</reference>
<evidence type="ECO:0000256" key="1">
    <source>
        <dbReference type="ARBA" id="ARBA00022741"/>
    </source>
</evidence>
<sequence>MKIQVISPDPKRTAQAVQMLNGMDLLEVQGSTAALHALPQAVNASMASLLVLDGVDASALGAVSRFTHEHPQVDTLVLSAEISPDFLLQAMQAGVREVLPAAADAAALRAAVQRALHRRAPPAASSTTPAQVLSFLGCKGGNGTSVLAANLAYRLAGNGARRVALIDLDLQSGNSLLLLSDQRASSDVAEVARNVQRLDADLLRAAMVQVDETLFVLPAPEDIGQALEVKAAQVKAIVQQARQMFDFVVLDLGGRIDPLTLQALDLSAHIYAVLQLKLPQLRDARRLRALLNSLEVPPHKVHWIVNRYDRHGELPLQSLVQALDGTPVSTVPNHFDAVSTAVNQGQPIARNSPVARALDDMARTLLPQEAPRKEGWLAQLLGSR</sequence>
<feature type="domain" description="Response regulatory" evidence="4">
    <location>
        <begin position="2"/>
        <end position="116"/>
    </location>
</feature>
<dbReference type="PANTHER" id="PTHR43384">
    <property type="entry name" value="SEPTUM SITE-DETERMINING PROTEIN MIND HOMOLOG, CHLOROPLASTIC-RELATED"/>
    <property type="match status" value="1"/>
</dbReference>
<proteinExistence type="predicted"/>
<dbReference type="SUPFAM" id="SSF52540">
    <property type="entry name" value="P-loop containing nucleoside triphosphate hydrolases"/>
    <property type="match status" value="1"/>
</dbReference>
<dbReference type="InterPro" id="IPR050625">
    <property type="entry name" value="ParA/MinD_ATPase"/>
</dbReference>
<dbReference type="InterPro" id="IPR002586">
    <property type="entry name" value="CobQ/CobB/MinD/ParA_Nub-bd_dom"/>
</dbReference>
<dbReference type="Pfam" id="PF01656">
    <property type="entry name" value="CbiA"/>
    <property type="match status" value="1"/>
</dbReference>
<organism evidence="5 6">
    <name type="scientific">Azohydromonas lata</name>
    <dbReference type="NCBI Taxonomy" id="45677"/>
    <lineage>
        <taxon>Bacteria</taxon>
        <taxon>Pseudomonadati</taxon>
        <taxon>Pseudomonadota</taxon>
        <taxon>Betaproteobacteria</taxon>
        <taxon>Burkholderiales</taxon>
        <taxon>Sphaerotilaceae</taxon>
        <taxon>Azohydromonas</taxon>
    </lineage>
</organism>
<dbReference type="Gene3D" id="3.40.50.300">
    <property type="entry name" value="P-loop containing nucleotide triphosphate hydrolases"/>
    <property type="match status" value="1"/>
</dbReference>
<dbReference type="SUPFAM" id="SSF52172">
    <property type="entry name" value="CheY-like"/>
    <property type="match status" value="1"/>
</dbReference>
<dbReference type="InterPro" id="IPR011006">
    <property type="entry name" value="CheY-like_superfamily"/>
</dbReference>
<dbReference type="RefSeq" id="WP_322466818.1">
    <property type="nucleotide sequence ID" value="NZ_JAXOJX010000035.1"/>
</dbReference>
<accession>A0ABU5II73</accession>
<comment type="caution">
    <text evidence="5">The sequence shown here is derived from an EMBL/GenBank/DDBJ whole genome shotgun (WGS) entry which is preliminary data.</text>
</comment>
<keyword evidence="1" id="KW-0547">Nucleotide-binding</keyword>
<dbReference type="InterPro" id="IPR027417">
    <property type="entry name" value="P-loop_NTPase"/>
</dbReference>
<keyword evidence="6" id="KW-1185">Reference proteome</keyword>
<gene>
    <name evidence="5" type="ORF">SM757_19905</name>
</gene>
<evidence type="ECO:0000259" key="4">
    <source>
        <dbReference type="PROSITE" id="PS50110"/>
    </source>
</evidence>
<dbReference type="EMBL" id="JAXOJX010000035">
    <property type="protein sequence ID" value="MDZ5458851.1"/>
    <property type="molecule type" value="Genomic_DNA"/>
</dbReference>
<keyword evidence="2" id="KW-0067">ATP-binding</keyword>
<evidence type="ECO:0000256" key="2">
    <source>
        <dbReference type="ARBA" id="ARBA00022840"/>
    </source>
</evidence>
<feature type="modified residue" description="4-aspartylphosphate" evidence="3">
    <location>
        <position position="53"/>
    </location>
</feature>
<keyword evidence="3" id="KW-0597">Phosphoprotein</keyword>
<dbReference type="Proteomes" id="UP001293718">
    <property type="component" value="Unassembled WGS sequence"/>
</dbReference>
<name>A0ABU5II73_9BURK</name>
<evidence type="ECO:0000313" key="5">
    <source>
        <dbReference type="EMBL" id="MDZ5458851.1"/>
    </source>
</evidence>
<dbReference type="PROSITE" id="PS50110">
    <property type="entry name" value="RESPONSE_REGULATORY"/>
    <property type="match status" value="1"/>
</dbReference>